<keyword evidence="3" id="KW-0804">Transcription</keyword>
<dbReference type="InterPro" id="IPR008920">
    <property type="entry name" value="TF_FadR/GntR_C"/>
</dbReference>
<keyword evidence="1" id="KW-0805">Transcription regulation</keyword>
<name>A0AAC9HS30_9PSEU</name>
<sequence>MAIGSIDKADRYRRLALEIARTDAERAKKDEEHASLLELVVAGDVEGAAAVMREHIDTILSAQAARRPTRPD</sequence>
<organism evidence="5 6">
    <name type="scientific">Actinoalloteichus hymeniacidonis</name>
    <dbReference type="NCBI Taxonomy" id="340345"/>
    <lineage>
        <taxon>Bacteria</taxon>
        <taxon>Bacillati</taxon>
        <taxon>Actinomycetota</taxon>
        <taxon>Actinomycetes</taxon>
        <taxon>Pseudonocardiales</taxon>
        <taxon>Pseudonocardiaceae</taxon>
        <taxon>Actinoalloteichus</taxon>
    </lineage>
</organism>
<accession>A0AAC9HS30</accession>
<dbReference type="SUPFAM" id="SSF48008">
    <property type="entry name" value="GntR ligand-binding domain-like"/>
    <property type="match status" value="1"/>
</dbReference>
<reference evidence="6" key="1">
    <citation type="submission" date="2016-03" db="EMBL/GenBank/DDBJ databases">
        <title>Complete genome sequence of the type strain Actinoalloteichus hymeniacidonis DSM 45092.</title>
        <authorList>
            <person name="Schaffert L."/>
            <person name="Albersmeier A."/>
            <person name="Winkler A."/>
            <person name="Kalinowski J."/>
            <person name="Zotchev S."/>
            <person name="Ruckert C."/>
        </authorList>
    </citation>
    <scope>NUCLEOTIDE SEQUENCE [LARGE SCALE GENOMIC DNA]</scope>
    <source>
        <strain evidence="6">HPA177(T) (DSM 45092(T))</strain>
    </source>
</reference>
<dbReference type="Proteomes" id="UP000095210">
    <property type="component" value="Chromosome"/>
</dbReference>
<gene>
    <name evidence="5" type="ORF">TL08_16680</name>
</gene>
<dbReference type="InterPro" id="IPR011711">
    <property type="entry name" value="GntR_C"/>
</dbReference>
<evidence type="ECO:0000313" key="6">
    <source>
        <dbReference type="Proteomes" id="UP000095210"/>
    </source>
</evidence>
<dbReference type="AlphaFoldDB" id="A0AAC9HS30"/>
<protein>
    <submittedName>
        <fullName evidence="5">FCD domain-containing protein</fullName>
    </submittedName>
</protein>
<dbReference type="GO" id="GO:0003677">
    <property type="term" value="F:DNA binding"/>
    <property type="evidence" value="ECO:0007669"/>
    <property type="project" value="UniProtKB-KW"/>
</dbReference>
<dbReference type="RefSeq" id="WP_069850224.1">
    <property type="nucleotide sequence ID" value="NZ_CP014859.1"/>
</dbReference>
<dbReference type="EMBL" id="CP014859">
    <property type="protein sequence ID" value="AOS64136.1"/>
    <property type="molecule type" value="Genomic_DNA"/>
</dbReference>
<evidence type="ECO:0000256" key="2">
    <source>
        <dbReference type="ARBA" id="ARBA00023125"/>
    </source>
</evidence>
<evidence type="ECO:0000259" key="4">
    <source>
        <dbReference type="Pfam" id="PF07729"/>
    </source>
</evidence>
<dbReference type="Gene3D" id="1.20.120.530">
    <property type="entry name" value="GntR ligand-binding domain-like"/>
    <property type="match status" value="1"/>
</dbReference>
<evidence type="ECO:0000256" key="1">
    <source>
        <dbReference type="ARBA" id="ARBA00023015"/>
    </source>
</evidence>
<feature type="domain" description="GntR C-terminal" evidence="4">
    <location>
        <begin position="10"/>
        <end position="57"/>
    </location>
</feature>
<keyword evidence="2" id="KW-0238">DNA-binding</keyword>
<evidence type="ECO:0000256" key="3">
    <source>
        <dbReference type="ARBA" id="ARBA00023163"/>
    </source>
</evidence>
<proteinExistence type="predicted"/>
<evidence type="ECO:0000313" key="5">
    <source>
        <dbReference type="EMBL" id="AOS64136.1"/>
    </source>
</evidence>
<dbReference type="Pfam" id="PF07729">
    <property type="entry name" value="FCD"/>
    <property type="match status" value="1"/>
</dbReference>
<dbReference type="KEGG" id="ahm:TL08_16680"/>
<keyword evidence="6" id="KW-1185">Reference proteome</keyword>